<evidence type="ECO:0000259" key="1">
    <source>
        <dbReference type="Pfam" id="PF07727"/>
    </source>
</evidence>
<dbReference type="EMBL" id="QGNW01000053">
    <property type="protein sequence ID" value="RVX06008.1"/>
    <property type="molecule type" value="Genomic_DNA"/>
</dbReference>
<feature type="domain" description="Reverse transcriptase Ty1/copia-type" evidence="1">
    <location>
        <begin position="79"/>
        <end position="151"/>
    </location>
</feature>
<dbReference type="Pfam" id="PF07727">
    <property type="entry name" value="RVT_2"/>
    <property type="match status" value="1"/>
</dbReference>
<accession>A0A438JAL6</accession>
<reference evidence="2 3" key="1">
    <citation type="journal article" date="2018" name="PLoS Genet.">
        <title>Population sequencing reveals clonal diversity and ancestral inbreeding in the grapevine cultivar Chardonnay.</title>
        <authorList>
            <person name="Roach M.J."/>
            <person name="Johnson D.L."/>
            <person name="Bohlmann J."/>
            <person name="van Vuuren H.J."/>
            <person name="Jones S.J."/>
            <person name="Pretorius I.S."/>
            <person name="Schmidt S.A."/>
            <person name="Borneman A.R."/>
        </authorList>
    </citation>
    <scope>NUCLEOTIDE SEQUENCE [LARGE SCALE GENOMIC DNA]</scope>
    <source>
        <strain evidence="3">cv. Chardonnay</strain>
        <tissue evidence="2">Leaf</tissue>
    </source>
</reference>
<sequence length="372" mass="41039">MALTLPISNALSDNVCASFSNSTTGSTSLHSCLATGTIVPIVDNIVSTPCTHPSSVQQALELPHWKIVMEAEYSTLVRNARLVAKGFQQHAGVDFSDTFSPVVKASTIQIIFTLVVAYNWNIHQIDINYAFLNGILHKDVYMCQPEGFVSSSHPIHALTSRSALKTLGSISYFLGFEAFRDNFGLYLNQAKYIFDLLVKINMVHAKPSSTPMALGQKLVLEDSTHFPDVTLYHSTIGALQYLTLTWPNISFSINKLSQFLKAPTQHHWSAYKRLLRYVSGTRTLGLSFRPIAQFTLEGFSDADWACNVDDGRSMIGYCVFLGGNLVTWNSHKQQVVTRTGTIPLHLVNDVPPVKGKLTGKASTGLLGEFKYS</sequence>
<proteinExistence type="predicted"/>
<evidence type="ECO:0000313" key="3">
    <source>
        <dbReference type="Proteomes" id="UP000288805"/>
    </source>
</evidence>
<gene>
    <name evidence="2" type="primary">RE2_1090</name>
    <name evidence="2" type="ORF">CK203_018613</name>
</gene>
<dbReference type="Proteomes" id="UP000288805">
    <property type="component" value="Unassembled WGS sequence"/>
</dbReference>
<evidence type="ECO:0000313" key="2">
    <source>
        <dbReference type="EMBL" id="RVX06008.1"/>
    </source>
</evidence>
<dbReference type="PANTHER" id="PTHR11439">
    <property type="entry name" value="GAG-POL-RELATED RETROTRANSPOSON"/>
    <property type="match status" value="1"/>
</dbReference>
<protein>
    <submittedName>
        <fullName evidence="2">Retrovirus-related Pol polyprotein from transposon RE2</fullName>
    </submittedName>
</protein>
<dbReference type="CDD" id="cd09272">
    <property type="entry name" value="RNase_HI_RT_Ty1"/>
    <property type="match status" value="1"/>
</dbReference>
<name>A0A438JAL6_VITVI</name>
<dbReference type="InterPro" id="IPR043502">
    <property type="entry name" value="DNA/RNA_pol_sf"/>
</dbReference>
<dbReference type="PANTHER" id="PTHR11439:SF467">
    <property type="entry name" value="INTEGRASE CATALYTIC DOMAIN-CONTAINING PROTEIN"/>
    <property type="match status" value="1"/>
</dbReference>
<dbReference type="SUPFAM" id="SSF56672">
    <property type="entry name" value="DNA/RNA polymerases"/>
    <property type="match status" value="1"/>
</dbReference>
<organism evidence="2 3">
    <name type="scientific">Vitis vinifera</name>
    <name type="common">Grape</name>
    <dbReference type="NCBI Taxonomy" id="29760"/>
    <lineage>
        <taxon>Eukaryota</taxon>
        <taxon>Viridiplantae</taxon>
        <taxon>Streptophyta</taxon>
        <taxon>Embryophyta</taxon>
        <taxon>Tracheophyta</taxon>
        <taxon>Spermatophyta</taxon>
        <taxon>Magnoliopsida</taxon>
        <taxon>eudicotyledons</taxon>
        <taxon>Gunneridae</taxon>
        <taxon>Pentapetalae</taxon>
        <taxon>rosids</taxon>
        <taxon>Vitales</taxon>
        <taxon>Vitaceae</taxon>
        <taxon>Viteae</taxon>
        <taxon>Vitis</taxon>
    </lineage>
</organism>
<dbReference type="AlphaFoldDB" id="A0A438JAL6"/>
<dbReference type="InterPro" id="IPR013103">
    <property type="entry name" value="RVT_2"/>
</dbReference>
<comment type="caution">
    <text evidence="2">The sequence shown here is derived from an EMBL/GenBank/DDBJ whole genome shotgun (WGS) entry which is preliminary data.</text>
</comment>